<accession>X6MVI5</accession>
<comment type="caution">
    <text evidence="3">The sequence shown here is derived from an EMBL/GenBank/DDBJ whole genome shotgun (WGS) entry which is preliminary data.</text>
</comment>
<dbReference type="CDD" id="cd00590">
    <property type="entry name" value="RRM_SF"/>
    <property type="match status" value="1"/>
</dbReference>
<dbReference type="SUPFAM" id="SSF54928">
    <property type="entry name" value="RNA-binding domain, RBD"/>
    <property type="match status" value="2"/>
</dbReference>
<evidence type="ECO:0000313" key="3">
    <source>
        <dbReference type="EMBL" id="ETO17661.1"/>
    </source>
</evidence>
<keyword evidence="1" id="KW-0694">RNA-binding</keyword>
<protein>
    <recommendedName>
        <fullName evidence="2">RRM domain-containing protein</fullName>
    </recommendedName>
</protein>
<dbReference type="Gene3D" id="3.30.70.330">
    <property type="match status" value="1"/>
</dbReference>
<feature type="domain" description="RRM" evidence="2">
    <location>
        <begin position="109"/>
        <end position="216"/>
    </location>
</feature>
<dbReference type="GO" id="GO:0003723">
    <property type="term" value="F:RNA binding"/>
    <property type="evidence" value="ECO:0007669"/>
    <property type="project" value="UniProtKB-UniRule"/>
</dbReference>
<evidence type="ECO:0000259" key="2">
    <source>
        <dbReference type="PROSITE" id="PS50102"/>
    </source>
</evidence>
<dbReference type="InterPro" id="IPR012677">
    <property type="entry name" value="Nucleotide-bd_a/b_plait_sf"/>
</dbReference>
<name>X6MVI5_RETFI</name>
<keyword evidence="4" id="KW-1185">Reference proteome</keyword>
<evidence type="ECO:0000256" key="1">
    <source>
        <dbReference type="PROSITE-ProRule" id="PRU00176"/>
    </source>
</evidence>
<gene>
    <name evidence="3" type="ORF">RFI_19657</name>
</gene>
<dbReference type="InterPro" id="IPR035979">
    <property type="entry name" value="RBD_domain_sf"/>
</dbReference>
<organism evidence="3 4">
    <name type="scientific">Reticulomyxa filosa</name>
    <dbReference type="NCBI Taxonomy" id="46433"/>
    <lineage>
        <taxon>Eukaryota</taxon>
        <taxon>Sar</taxon>
        <taxon>Rhizaria</taxon>
        <taxon>Retaria</taxon>
        <taxon>Foraminifera</taxon>
        <taxon>Monothalamids</taxon>
        <taxon>Reticulomyxidae</taxon>
        <taxon>Reticulomyxa</taxon>
    </lineage>
</organism>
<evidence type="ECO:0000313" key="4">
    <source>
        <dbReference type="Proteomes" id="UP000023152"/>
    </source>
</evidence>
<dbReference type="Proteomes" id="UP000023152">
    <property type="component" value="Unassembled WGS sequence"/>
</dbReference>
<dbReference type="AlphaFoldDB" id="X6MVI5"/>
<reference evidence="3 4" key="1">
    <citation type="journal article" date="2013" name="Curr. Biol.">
        <title>The Genome of the Foraminiferan Reticulomyxa filosa.</title>
        <authorList>
            <person name="Glockner G."/>
            <person name="Hulsmann N."/>
            <person name="Schleicher M."/>
            <person name="Noegel A.A."/>
            <person name="Eichinger L."/>
            <person name="Gallinger C."/>
            <person name="Pawlowski J."/>
            <person name="Sierra R."/>
            <person name="Euteneuer U."/>
            <person name="Pillet L."/>
            <person name="Moustafa A."/>
            <person name="Platzer M."/>
            <person name="Groth M."/>
            <person name="Szafranski K."/>
            <person name="Schliwa M."/>
        </authorList>
    </citation>
    <scope>NUCLEOTIDE SEQUENCE [LARGE SCALE GENOMIC DNA]</scope>
</reference>
<feature type="non-terminal residue" evidence="3">
    <location>
        <position position="231"/>
    </location>
</feature>
<dbReference type="EMBL" id="ASPP01016213">
    <property type="protein sequence ID" value="ETO17661.1"/>
    <property type="molecule type" value="Genomic_DNA"/>
</dbReference>
<dbReference type="PROSITE" id="PS50102">
    <property type="entry name" value="RRM"/>
    <property type="match status" value="1"/>
</dbReference>
<sequence>MSEWINVVNLPSNFDKKQALEIFGEMGPIKRVEIWHCQMTLKAGALIQFHHPRISRLAACMTFFFFHYFISRKRVFIFLKKKKKEKDQAVVDGCAINVRVVWSRKETLTTVRVSNLPLYVDQKWGLNVTEQELYNYFVPYGDIVDISFDKTASQSADERGKREKRVMEMVGSSNELIALISFARVDYALRACHEMHCSIIGGSGEDSGLCVRLVNPDSRVCLFFILFCVNI</sequence>
<dbReference type="InterPro" id="IPR000504">
    <property type="entry name" value="RRM_dom"/>
</dbReference>
<proteinExistence type="predicted"/>